<dbReference type="STRING" id="1051616.A0A3M9YD14"/>
<organism evidence="19 20">
    <name type="scientific">Verticillium nonalfalfae</name>
    <dbReference type="NCBI Taxonomy" id="1051616"/>
    <lineage>
        <taxon>Eukaryota</taxon>
        <taxon>Fungi</taxon>
        <taxon>Dikarya</taxon>
        <taxon>Ascomycota</taxon>
        <taxon>Pezizomycotina</taxon>
        <taxon>Sordariomycetes</taxon>
        <taxon>Hypocreomycetidae</taxon>
        <taxon>Glomerellales</taxon>
        <taxon>Plectosphaerellaceae</taxon>
        <taxon>Verticillium</taxon>
    </lineage>
</organism>
<dbReference type="InterPro" id="IPR001547">
    <property type="entry name" value="Glyco_hydro_5"/>
</dbReference>
<protein>
    <recommendedName>
        <fullName evidence="14">glucan 1,3-beta-glucosidase</fullName>
        <ecNumber evidence="14">3.2.1.58</ecNumber>
    </recommendedName>
    <alternativeName>
        <fullName evidence="15">Exo-1,3-beta-glucanase D</fullName>
    </alternativeName>
</protein>
<comment type="catalytic activity">
    <reaction evidence="12">
        <text>Successive hydrolysis of beta-D-glucose units from the non-reducing ends of (1-&gt;3)-beta-D-glucans, releasing alpha-glucose.</text>
        <dbReference type="EC" id="3.2.1.58"/>
    </reaction>
</comment>
<reference evidence="19 20" key="1">
    <citation type="submission" date="2018-10" db="EMBL/GenBank/DDBJ databases">
        <title>Genome sequence of Verticillium nonalfalfae VnAa140.</title>
        <authorList>
            <person name="Stajich J.E."/>
            <person name="Kasson M.T."/>
        </authorList>
    </citation>
    <scope>NUCLEOTIDE SEQUENCE [LARGE SCALE GENOMIC DNA]</scope>
    <source>
        <strain evidence="19 20">VnAa140</strain>
    </source>
</reference>
<gene>
    <name evidence="19" type="ORF">D7B24_004821</name>
</gene>
<dbReference type="GO" id="GO:0004338">
    <property type="term" value="F:glucan exo-1,3-beta-glucosidase activity"/>
    <property type="evidence" value="ECO:0007669"/>
    <property type="project" value="UniProtKB-EC"/>
</dbReference>
<comment type="function">
    <text evidence="13">Glucosidase involved in the degradation of cellulosic biomass. Active on lichenan.</text>
</comment>
<evidence type="ECO:0000256" key="1">
    <source>
        <dbReference type="ARBA" id="ARBA00004401"/>
    </source>
</evidence>
<dbReference type="Gene3D" id="3.20.20.80">
    <property type="entry name" value="Glycosidases"/>
    <property type="match status" value="1"/>
</dbReference>
<feature type="compositionally biased region" description="Basic and acidic residues" evidence="16">
    <location>
        <begin position="106"/>
        <end position="123"/>
    </location>
</feature>
<evidence type="ECO:0000313" key="20">
    <source>
        <dbReference type="Proteomes" id="UP000267145"/>
    </source>
</evidence>
<keyword evidence="9" id="KW-0325">Glycoprotein</keyword>
<dbReference type="RefSeq" id="XP_028496527.1">
    <property type="nucleotide sequence ID" value="XM_028638986.1"/>
</dbReference>
<accession>A0A3M9YD14</accession>
<dbReference type="EMBL" id="RBVV01000028">
    <property type="protein sequence ID" value="RNJ58369.1"/>
    <property type="molecule type" value="Genomic_DNA"/>
</dbReference>
<proteinExistence type="inferred from homology"/>
<name>A0A3M9YD14_9PEZI</name>
<dbReference type="GeneID" id="39608510"/>
<evidence type="ECO:0000256" key="8">
    <source>
        <dbReference type="ARBA" id="ARBA00023136"/>
    </source>
</evidence>
<evidence type="ECO:0000259" key="18">
    <source>
        <dbReference type="Pfam" id="PF00150"/>
    </source>
</evidence>
<dbReference type="GO" id="GO:0071555">
    <property type="term" value="P:cell wall organization"/>
    <property type="evidence" value="ECO:0007669"/>
    <property type="project" value="UniProtKB-KW"/>
</dbReference>
<keyword evidence="10" id="KW-0326">Glycosidase</keyword>
<keyword evidence="6" id="KW-0735">Signal-anchor</keyword>
<feature type="domain" description="Glycoside hydrolase family 5" evidence="18">
    <location>
        <begin position="427"/>
        <end position="665"/>
    </location>
</feature>
<evidence type="ECO:0000256" key="2">
    <source>
        <dbReference type="ARBA" id="ARBA00005641"/>
    </source>
</evidence>
<evidence type="ECO:0000256" key="4">
    <source>
        <dbReference type="ARBA" id="ARBA00022692"/>
    </source>
</evidence>
<comment type="similarity">
    <text evidence="2">Belongs to the glycosyl hydrolase 5 (cellulase A) family.</text>
</comment>
<evidence type="ECO:0000256" key="13">
    <source>
        <dbReference type="ARBA" id="ARBA00037126"/>
    </source>
</evidence>
<feature type="compositionally biased region" description="Basic and acidic residues" evidence="16">
    <location>
        <begin position="165"/>
        <end position="177"/>
    </location>
</feature>
<keyword evidence="11" id="KW-0961">Cell wall biogenesis/degradation</keyword>
<dbReference type="Proteomes" id="UP000267145">
    <property type="component" value="Unassembled WGS sequence"/>
</dbReference>
<evidence type="ECO:0000256" key="15">
    <source>
        <dbReference type="ARBA" id="ARBA00041260"/>
    </source>
</evidence>
<dbReference type="FunFam" id="3.20.20.80:FF:000033">
    <property type="entry name" value="Glucan 1,3-beta-glucosidase A"/>
    <property type="match status" value="1"/>
</dbReference>
<feature type="region of interest" description="Disordered" evidence="16">
    <location>
        <begin position="1"/>
        <end position="151"/>
    </location>
</feature>
<dbReference type="SUPFAM" id="SSF51445">
    <property type="entry name" value="(Trans)glycosidases"/>
    <property type="match status" value="1"/>
</dbReference>
<evidence type="ECO:0000256" key="16">
    <source>
        <dbReference type="SAM" id="MobiDB-lite"/>
    </source>
</evidence>
<evidence type="ECO:0000256" key="9">
    <source>
        <dbReference type="ARBA" id="ARBA00023180"/>
    </source>
</evidence>
<feature type="compositionally biased region" description="Basic and acidic residues" evidence="16">
    <location>
        <begin position="81"/>
        <end position="97"/>
    </location>
</feature>
<feature type="region of interest" description="Disordered" evidence="16">
    <location>
        <begin position="165"/>
        <end position="212"/>
    </location>
</feature>
<evidence type="ECO:0000256" key="14">
    <source>
        <dbReference type="ARBA" id="ARBA00038929"/>
    </source>
</evidence>
<keyword evidence="4 17" id="KW-0812">Transmembrane</keyword>
<dbReference type="GO" id="GO:0009986">
    <property type="term" value="C:cell surface"/>
    <property type="evidence" value="ECO:0007669"/>
    <property type="project" value="TreeGrafter"/>
</dbReference>
<evidence type="ECO:0000313" key="19">
    <source>
        <dbReference type="EMBL" id="RNJ58369.1"/>
    </source>
</evidence>
<comment type="caution">
    <text evidence="19">The sequence shown here is derived from an EMBL/GenBank/DDBJ whole genome shotgun (WGS) entry which is preliminary data.</text>
</comment>
<keyword evidence="20" id="KW-1185">Reference proteome</keyword>
<dbReference type="PANTHER" id="PTHR31297">
    <property type="entry name" value="GLUCAN ENDO-1,6-BETA-GLUCOSIDASE B"/>
    <property type="match status" value="1"/>
</dbReference>
<dbReference type="AlphaFoldDB" id="A0A3M9YD14"/>
<evidence type="ECO:0000256" key="10">
    <source>
        <dbReference type="ARBA" id="ARBA00023295"/>
    </source>
</evidence>
<dbReference type="InterPro" id="IPR017853">
    <property type="entry name" value="GH"/>
</dbReference>
<evidence type="ECO:0000256" key="3">
    <source>
        <dbReference type="ARBA" id="ARBA00022475"/>
    </source>
</evidence>
<feature type="compositionally biased region" description="Low complexity" evidence="16">
    <location>
        <begin position="42"/>
        <end position="51"/>
    </location>
</feature>
<evidence type="ECO:0000256" key="17">
    <source>
        <dbReference type="SAM" id="Phobius"/>
    </source>
</evidence>
<evidence type="ECO:0000256" key="6">
    <source>
        <dbReference type="ARBA" id="ARBA00022968"/>
    </source>
</evidence>
<keyword evidence="3" id="KW-1003">Cell membrane</keyword>
<dbReference type="EC" id="3.2.1.58" evidence="14"/>
<sequence>MPRDSSTRPSHRRHESTEERDQRRKTRRAQQDDDRPRRAKRPPTTTTTTTDSEQSRAERSSRAHALSADALAQLNSAGGPVRDDSPDREREERQRERRERRRRRREREEAGERRKTRPDDERRRPSRQPPGERTRSRHDDEEQRRSRLDDERRRALVEERWRLEDERRQARYEDAPRTKRTVRRERRGGDGDFSDVEYEKPRKQKKGAKDKRIVSGAALEEGQGWKIGGFFGRLRGGGSSAVPTKDLDDSDYDPPVRPVRKKRKLWICMGVSVVLIIIIVVVAVVVSKNNSSDSSASADADLQDKDKDSIPMQWRGTYLDPFSWDNTDDFNVTFTDATVGDLPVMGLFDDWDDSARCNDKVPPLDKAWGSYDKRPARGVNVGGWLVLEPFITPSLFAYDKRLGIIDEWTLSTHLGKRQTAEVLEAHYASFVTESTFKEIRDAGLDHVRIPFGYWAVEVWDDSDPYLARTSWRYLLRGIEWARKYGLRVKLDPHALPGSQNGWNHSGRWGAIGWLNGTAGTENRRRSVEMHDRLSQFFAQPRYKNIITFYGLANEPKMTELSTADVIAWTEECYALVRKNGVDAVVVFGDGFMGLHNWQGRMTGYDDMALDVHQYVIFNKDQIAYTHQEKVEYACQGWTEQAQQSMDRATGYGPTLFAEWSQADTDCATYLTNVGQGNRWTGTYDPGDDPTAVAVLTPGCPTKDRRCDCGPANAKVEDMSDGYKQFLKMFAEAQMHSFEKGWGWWYWTWDTEDAPLWSYKKALAGGLMPAKPWDRAFDCDADVPAFDLPEFYR</sequence>
<keyword evidence="8 17" id="KW-0472">Membrane</keyword>
<comment type="subcellular location">
    <subcellularLocation>
        <location evidence="1">Cell membrane</location>
        <topology evidence="1">Single-pass type II membrane protein</topology>
    </subcellularLocation>
</comment>
<feature type="compositionally biased region" description="Basic and acidic residues" evidence="16">
    <location>
        <begin position="130"/>
        <end position="151"/>
    </location>
</feature>
<dbReference type="GO" id="GO:0009251">
    <property type="term" value="P:glucan catabolic process"/>
    <property type="evidence" value="ECO:0007669"/>
    <property type="project" value="TreeGrafter"/>
</dbReference>
<keyword evidence="7 17" id="KW-1133">Transmembrane helix</keyword>
<dbReference type="Pfam" id="PF00150">
    <property type="entry name" value="Cellulase"/>
    <property type="match status" value="1"/>
</dbReference>
<dbReference type="GO" id="GO:0005886">
    <property type="term" value="C:plasma membrane"/>
    <property type="evidence" value="ECO:0007669"/>
    <property type="project" value="UniProtKB-SubCell"/>
</dbReference>
<feature type="transmembrane region" description="Helical" evidence="17">
    <location>
        <begin position="265"/>
        <end position="286"/>
    </location>
</feature>
<keyword evidence="5" id="KW-0378">Hydrolase</keyword>
<dbReference type="InterPro" id="IPR050386">
    <property type="entry name" value="Glycosyl_hydrolase_5"/>
</dbReference>
<evidence type="ECO:0000256" key="11">
    <source>
        <dbReference type="ARBA" id="ARBA00023316"/>
    </source>
</evidence>
<dbReference type="PANTHER" id="PTHR31297:SF34">
    <property type="entry name" value="GLUCAN 1,3-BETA-GLUCOSIDASE 2"/>
    <property type="match status" value="1"/>
</dbReference>
<evidence type="ECO:0000256" key="12">
    <source>
        <dbReference type="ARBA" id="ARBA00036824"/>
    </source>
</evidence>
<evidence type="ECO:0000256" key="7">
    <source>
        <dbReference type="ARBA" id="ARBA00022989"/>
    </source>
</evidence>
<evidence type="ECO:0000256" key="5">
    <source>
        <dbReference type="ARBA" id="ARBA00022801"/>
    </source>
</evidence>
<dbReference type="GO" id="GO:0005576">
    <property type="term" value="C:extracellular region"/>
    <property type="evidence" value="ECO:0007669"/>
    <property type="project" value="TreeGrafter"/>
</dbReference>